<keyword evidence="3" id="KW-1185">Reference proteome</keyword>
<dbReference type="InterPro" id="IPR000313">
    <property type="entry name" value="PWWP_dom"/>
</dbReference>
<dbReference type="Gene3D" id="2.30.30.140">
    <property type="match status" value="1"/>
</dbReference>
<name>A0A8S3ZDS4_9EUPU</name>
<dbReference type="InterPro" id="IPR042778">
    <property type="entry name" value="ZCWPW1/ZCWPW2"/>
</dbReference>
<accession>A0A8S3ZDS4</accession>
<sequence>MNSDKKYNSCDIPQMEYQETEHIYTKYTIGTVVWAKLEGYPWWPAMVECDPDTDMYYEVSPQACMVPLRYHVSFFDDDDHVSRSWVRAGCITPYRGELPKAKFSDGHSAYKKEIAVAMKNADKALLLRLKDRVETYGFQKRFLSKRVTKIRSLKKIKSPKLHGSAGHVFLKSESVDYTRGIHKSPSFK</sequence>
<feature type="domain" description="PWWP" evidence="1">
    <location>
        <begin position="29"/>
        <end position="97"/>
    </location>
</feature>
<gene>
    <name evidence="2" type="ORF">CUNI_LOCUS13305</name>
</gene>
<dbReference type="SUPFAM" id="SSF63748">
    <property type="entry name" value="Tudor/PWWP/MBT"/>
    <property type="match status" value="1"/>
</dbReference>
<evidence type="ECO:0000259" key="1">
    <source>
        <dbReference type="PROSITE" id="PS50812"/>
    </source>
</evidence>
<dbReference type="AlphaFoldDB" id="A0A8S3ZDS4"/>
<dbReference type="GO" id="GO:0005634">
    <property type="term" value="C:nucleus"/>
    <property type="evidence" value="ECO:0007669"/>
    <property type="project" value="TreeGrafter"/>
</dbReference>
<reference evidence="2" key="1">
    <citation type="submission" date="2021-04" db="EMBL/GenBank/DDBJ databases">
        <authorList>
            <consortium name="Molecular Ecology Group"/>
        </authorList>
    </citation>
    <scope>NUCLEOTIDE SEQUENCE</scope>
</reference>
<dbReference type="EMBL" id="CAJHNH020002779">
    <property type="protein sequence ID" value="CAG5127747.1"/>
    <property type="molecule type" value="Genomic_DNA"/>
</dbReference>
<organism evidence="2 3">
    <name type="scientific">Candidula unifasciata</name>
    <dbReference type="NCBI Taxonomy" id="100452"/>
    <lineage>
        <taxon>Eukaryota</taxon>
        <taxon>Metazoa</taxon>
        <taxon>Spiralia</taxon>
        <taxon>Lophotrochozoa</taxon>
        <taxon>Mollusca</taxon>
        <taxon>Gastropoda</taxon>
        <taxon>Heterobranchia</taxon>
        <taxon>Euthyneura</taxon>
        <taxon>Panpulmonata</taxon>
        <taxon>Eupulmonata</taxon>
        <taxon>Stylommatophora</taxon>
        <taxon>Helicina</taxon>
        <taxon>Helicoidea</taxon>
        <taxon>Geomitridae</taxon>
        <taxon>Candidula</taxon>
    </lineage>
</organism>
<comment type="caution">
    <text evidence="2">The sequence shown here is derived from an EMBL/GenBank/DDBJ whole genome shotgun (WGS) entry which is preliminary data.</text>
</comment>
<dbReference type="SMART" id="SM00293">
    <property type="entry name" value="PWWP"/>
    <property type="match status" value="1"/>
</dbReference>
<dbReference type="CDD" id="cd20145">
    <property type="entry name" value="PWWP_ZCWPW1"/>
    <property type="match status" value="1"/>
</dbReference>
<dbReference type="PANTHER" id="PTHR15999:SF2">
    <property type="entry name" value="ZINC FINGER CW-TYPE PWWP DOMAIN PROTEIN 1"/>
    <property type="match status" value="1"/>
</dbReference>
<dbReference type="PROSITE" id="PS50812">
    <property type="entry name" value="PWWP"/>
    <property type="match status" value="1"/>
</dbReference>
<feature type="non-terminal residue" evidence="2">
    <location>
        <position position="188"/>
    </location>
</feature>
<dbReference type="Pfam" id="PF00855">
    <property type="entry name" value="PWWP"/>
    <property type="match status" value="1"/>
</dbReference>
<dbReference type="Proteomes" id="UP000678393">
    <property type="component" value="Unassembled WGS sequence"/>
</dbReference>
<proteinExistence type="predicted"/>
<evidence type="ECO:0000313" key="3">
    <source>
        <dbReference type="Proteomes" id="UP000678393"/>
    </source>
</evidence>
<dbReference type="PANTHER" id="PTHR15999">
    <property type="entry name" value="ZINC FINGER CW-TYPE PWWP DOMAIN PROTEIN 1"/>
    <property type="match status" value="1"/>
</dbReference>
<protein>
    <recommendedName>
        <fullName evidence="1">PWWP domain-containing protein</fullName>
    </recommendedName>
</protein>
<evidence type="ECO:0000313" key="2">
    <source>
        <dbReference type="EMBL" id="CAG5127747.1"/>
    </source>
</evidence>
<dbReference type="OrthoDB" id="5964980at2759"/>